<name>A0A5C1Y8E6_9MICO</name>
<gene>
    <name evidence="4" type="ORF">FLP23_03835</name>
</gene>
<feature type="transmembrane region" description="Helical" evidence="1">
    <location>
        <begin position="393"/>
        <end position="414"/>
    </location>
</feature>
<dbReference type="InterPro" id="IPR057893">
    <property type="entry name" value="LRV_2"/>
</dbReference>
<dbReference type="RefSeq" id="WP_149324647.1">
    <property type="nucleotide sequence ID" value="NZ_CP043504.1"/>
</dbReference>
<feature type="domain" description="Leucine rich repeat variant" evidence="2">
    <location>
        <begin position="460"/>
        <end position="516"/>
    </location>
</feature>
<feature type="transmembrane region" description="Helical" evidence="1">
    <location>
        <begin position="323"/>
        <end position="344"/>
    </location>
</feature>
<accession>A0A5C1Y8E6</accession>
<feature type="transmembrane region" description="Helical" evidence="1">
    <location>
        <begin position="104"/>
        <end position="137"/>
    </location>
</feature>
<sequence length="518" mass="51635">MTNPYPELAPQQSTPAPRRLLPPMGIDDWARDAAAAVLLLISLALPWTVSGFGISTAATRIDVLLVTILTVLGVGLTFLVRAGALGPISIPTVLGIRLAFAAPYGILVLVYLVLSGFGLVSGIGFAAAIGLAGTALIAQPRRAELAADPGAVPAAARIGLILLAVVGGAAALTTLLGVVIGSIQVSQYLASALVIILLIVVLLAKGAALLAIIGAVLRRSASGRIIGWGVSVAILPLVLISALSDWALTGFGVETLTDGTFVLWLALLAGALCSPALAAAVTPLPPLQLWFRVARDALTVAAVASGVLAVVVLLSLFLPSAQIGYSIAFLVALAAAAIAAVVARTRLLADPAGSRVVVLGLAGAVGGLGLVTFIVAIVGSLNTSFTGIAVSLLPYPFVLALLAPAVVTLVALTAPAAVRAYALENAPVHPGYPGTPTAAAAPAAPVPAPPAPAAAPAPAAVSRAADPATPAAELAELALDQANWVALAGNPSSYPDLVAYLREHGDAAVQQALDGRAG</sequence>
<feature type="transmembrane region" description="Helical" evidence="1">
    <location>
        <begin position="61"/>
        <end position="84"/>
    </location>
</feature>
<proteinExistence type="predicted"/>
<dbReference type="Proteomes" id="UP000322159">
    <property type="component" value="Chromosome"/>
</dbReference>
<evidence type="ECO:0000259" key="3">
    <source>
        <dbReference type="Pfam" id="PF25592"/>
    </source>
</evidence>
<dbReference type="EMBL" id="CP043504">
    <property type="protein sequence ID" value="QEO09217.1"/>
    <property type="molecule type" value="Genomic_DNA"/>
</dbReference>
<organism evidence="4 5">
    <name type="scientific">Protaetiibacter larvae</name>
    <dbReference type="NCBI Taxonomy" id="2592654"/>
    <lineage>
        <taxon>Bacteria</taxon>
        <taxon>Bacillati</taxon>
        <taxon>Actinomycetota</taxon>
        <taxon>Actinomycetes</taxon>
        <taxon>Micrococcales</taxon>
        <taxon>Microbacteriaceae</taxon>
        <taxon>Protaetiibacter</taxon>
    </lineage>
</organism>
<keyword evidence="1" id="KW-0472">Membrane</keyword>
<feature type="transmembrane region" description="Helical" evidence="1">
    <location>
        <begin position="158"/>
        <end position="183"/>
    </location>
</feature>
<feature type="transmembrane region" description="Helical" evidence="1">
    <location>
        <begin position="297"/>
        <end position="317"/>
    </location>
</feature>
<evidence type="ECO:0000256" key="1">
    <source>
        <dbReference type="SAM" id="Phobius"/>
    </source>
</evidence>
<keyword evidence="1" id="KW-0812">Transmembrane</keyword>
<feature type="domain" description="DUF7937" evidence="3">
    <location>
        <begin position="28"/>
        <end position="421"/>
    </location>
</feature>
<dbReference type="InterPro" id="IPR057697">
    <property type="entry name" value="DUF7937"/>
</dbReference>
<evidence type="ECO:0000259" key="2">
    <source>
        <dbReference type="Pfam" id="PF25591"/>
    </source>
</evidence>
<feature type="transmembrane region" description="Helical" evidence="1">
    <location>
        <begin position="356"/>
        <end position="381"/>
    </location>
</feature>
<reference evidence="4 5" key="1">
    <citation type="submission" date="2019-09" db="EMBL/GenBank/DDBJ databases">
        <title>Genome sequencing of strain KACC 19322.</title>
        <authorList>
            <person name="Heo J."/>
            <person name="Kim S.-J."/>
            <person name="Kim J.-S."/>
            <person name="Hong S.-B."/>
            <person name="Kwon S.-W."/>
        </authorList>
    </citation>
    <scope>NUCLEOTIDE SEQUENCE [LARGE SCALE GENOMIC DNA]</scope>
    <source>
        <strain evidence="4 5">KACC 19322</strain>
    </source>
</reference>
<dbReference type="OrthoDB" id="5179995at2"/>
<dbReference type="Pfam" id="PF25592">
    <property type="entry name" value="DUF7937"/>
    <property type="match status" value="1"/>
</dbReference>
<feature type="transmembrane region" description="Helical" evidence="1">
    <location>
        <begin position="261"/>
        <end position="285"/>
    </location>
</feature>
<keyword evidence="5" id="KW-1185">Reference proteome</keyword>
<dbReference type="AlphaFoldDB" id="A0A5C1Y8E6"/>
<feature type="transmembrane region" description="Helical" evidence="1">
    <location>
        <begin position="33"/>
        <end position="54"/>
    </location>
</feature>
<dbReference type="KEGG" id="lyk:FLP23_03835"/>
<feature type="transmembrane region" description="Helical" evidence="1">
    <location>
        <begin position="225"/>
        <end position="249"/>
    </location>
</feature>
<keyword evidence="1" id="KW-1133">Transmembrane helix</keyword>
<evidence type="ECO:0000313" key="5">
    <source>
        <dbReference type="Proteomes" id="UP000322159"/>
    </source>
</evidence>
<dbReference type="Pfam" id="PF25591">
    <property type="entry name" value="LRV_2"/>
    <property type="match status" value="1"/>
</dbReference>
<evidence type="ECO:0000313" key="4">
    <source>
        <dbReference type="EMBL" id="QEO09217.1"/>
    </source>
</evidence>
<feature type="transmembrane region" description="Helical" evidence="1">
    <location>
        <begin position="189"/>
        <end position="213"/>
    </location>
</feature>
<protein>
    <submittedName>
        <fullName evidence="4">Uncharacterized protein</fullName>
    </submittedName>
</protein>